<evidence type="ECO:0000256" key="4">
    <source>
        <dbReference type="ARBA" id="ARBA00022475"/>
    </source>
</evidence>
<dbReference type="OrthoDB" id="9805682at2"/>
<dbReference type="AlphaFoldDB" id="A0A0H3D6J9"/>
<feature type="domain" description="Type II secretion system protein GspF" evidence="11">
    <location>
        <begin position="67"/>
        <end position="189"/>
    </location>
</feature>
<dbReference type="PANTHER" id="PTHR30012">
    <property type="entry name" value="GENERAL SECRETION PATHWAY PROTEIN"/>
    <property type="match status" value="1"/>
</dbReference>
<evidence type="ECO:0000256" key="7">
    <source>
        <dbReference type="ARBA" id="ARBA00022989"/>
    </source>
</evidence>
<dbReference type="InterPro" id="IPR042094">
    <property type="entry name" value="T2SS_GspF_sf"/>
</dbReference>
<evidence type="ECO:0000256" key="6">
    <source>
        <dbReference type="ARBA" id="ARBA00022692"/>
    </source>
</evidence>
<keyword evidence="8 10" id="KW-0472">Membrane</keyword>
<keyword evidence="4" id="KW-1003">Cell membrane</keyword>
<reference evidence="12 13" key="1">
    <citation type="journal article" date="2010" name="Cell Res.">
        <title>Complete genome sequence of the rifamycin SV-producing Amycolatopsis mediterranei U32 revealed its genetic characteristics in phylogeny and metabolism.</title>
        <authorList>
            <person name="Zhao W."/>
            <person name="Zhong Y."/>
            <person name="Yuan H."/>
            <person name="Wang J."/>
            <person name="Zheng H."/>
            <person name="Wang Y."/>
            <person name="Cen X."/>
            <person name="Xu F."/>
            <person name="Bai J."/>
            <person name="Han X."/>
            <person name="Lu G."/>
            <person name="Zhu Y."/>
            <person name="Shao Z."/>
            <person name="Yan H."/>
            <person name="Li C."/>
            <person name="Peng N."/>
            <person name="Zhang Z."/>
            <person name="Zhang Y."/>
            <person name="Lin W."/>
            <person name="Fan Y."/>
            <person name="Qin Z."/>
            <person name="Hu Y."/>
            <person name="Zhu B."/>
            <person name="Wang S."/>
            <person name="Ding X."/>
            <person name="Zhao G.P."/>
        </authorList>
    </citation>
    <scope>NUCLEOTIDE SEQUENCE [LARGE SCALE GENOMIC DNA]</scope>
    <source>
        <strain evidence="13">U-32</strain>
    </source>
</reference>
<dbReference type="RefSeq" id="WP_013226293.1">
    <property type="nucleotide sequence ID" value="NC_014318.1"/>
</dbReference>
<sequence length="401" mass="43932">MNRYAYVATGPDGLRTHGVQKAADADSAVLALYERELRDIEVTEKKSVLSLELTAPRVKREVVMHLSRQLGAFVRAGLPLIDAVRILGEEAANSSVARMLRSVEQGLRGGDRLSDCVDRHPKIFPEFYREILRSAELTGQLDVVLDQLADYLERDLEARRKIKAALIYPAMIAVMSVVTVVVLATFVLPRFKSFFASLNAKLPLPTRMLLAITDFLGAWWWALLAGLVALIALYSFAVRTPGGRYARDRALLGLPAIGPTVRHALVERFCRILSSMVSAGVPLPEALRVATDSLRNRVFMRALARVGQAVLNGEGLARPLTGSGLFPVTAAQMIRVGEDTGTLDTQLEITAQYYEGELDYRLKKLTALFEPAVIVVMGLVVGFVAVALVSAMYGIFGQVHV</sequence>
<dbReference type="eggNOG" id="COG1459">
    <property type="taxonomic scope" value="Bacteria"/>
</dbReference>
<evidence type="ECO:0000256" key="2">
    <source>
        <dbReference type="ARBA" id="ARBA00005745"/>
    </source>
</evidence>
<feature type="transmembrane region" description="Helical" evidence="10">
    <location>
        <begin position="218"/>
        <end position="237"/>
    </location>
</feature>
<accession>A0A0H3D6J9</accession>
<evidence type="ECO:0000256" key="8">
    <source>
        <dbReference type="ARBA" id="ARBA00023136"/>
    </source>
</evidence>
<dbReference type="HOGENOM" id="CLU_035032_2_2_11"/>
<evidence type="ECO:0000313" key="13">
    <source>
        <dbReference type="Proteomes" id="UP000000328"/>
    </source>
</evidence>
<dbReference type="Pfam" id="PF00482">
    <property type="entry name" value="T2SSF"/>
    <property type="match status" value="2"/>
</dbReference>
<dbReference type="PATRIC" id="fig|749927.5.peg.4602"/>
<dbReference type="GO" id="GO:0005886">
    <property type="term" value="C:plasma membrane"/>
    <property type="evidence" value="ECO:0007669"/>
    <property type="project" value="UniProtKB-SubCell"/>
</dbReference>
<proteinExistence type="inferred from homology"/>
<dbReference type="InterPro" id="IPR003004">
    <property type="entry name" value="GspF/PilC"/>
</dbReference>
<dbReference type="GeneID" id="92872174"/>
<keyword evidence="6 9" id="KW-0812">Transmembrane</keyword>
<evidence type="ECO:0000256" key="9">
    <source>
        <dbReference type="RuleBase" id="RU003923"/>
    </source>
</evidence>
<feature type="domain" description="Type II secretion system protein GspF" evidence="11">
    <location>
        <begin position="269"/>
        <end position="389"/>
    </location>
</feature>
<dbReference type="KEGG" id="amd:AMED_4450"/>
<dbReference type="InterPro" id="IPR001992">
    <property type="entry name" value="T2SS_GspF/T4SS_PilC_CS"/>
</dbReference>
<comment type="similarity">
    <text evidence="2 9">Belongs to the GSP F family.</text>
</comment>
<organism evidence="12 13">
    <name type="scientific">Amycolatopsis mediterranei (strain U-32)</name>
    <dbReference type="NCBI Taxonomy" id="749927"/>
    <lineage>
        <taxon>Bacteria</taxon>
        <taxon>Bacillati</taxon>
        <taxon>Actinomycetota</taxon>
        <taxon>Actinomycetes</taxon>
        <taxon>Pseudonocardiales</taxon>
        <taxon>Pseudonocardiaceae</taxon>
        <taxon>Amycolatopsis</taxon>
    </lineage>
</organism>
<evidence type="ECO:0000259" key="11">
    <source>
        <dbReference type="Pfam" id="PF00482"/>
    </source>
</evidence>
<dbReference type="InterPro" id="IPR018076">
    <property type="entry name" value="T2SS_GspF_dom"/>
</dbReference>
<dbReference type="PANTHER" id="PTHR30012:SF0">
    <property type="entry name" value="TYPE II SECRETION SYSTEM PROTEIN F-RELATED"/>
    <property type="match status" value="1"/>
</dbReference>
<dbReference type="GO" id="GO:0015628">
    <property type="term" value="P:protein secretion by the type II secretion system"/>
    <property type="evidence" value="ECO:0007669"/>
    <property type="project" value="TreeGrafter"/>
</dbReference>
<evidence type="ECO:0000256" key="3">
    <source>
        <dbReference type="ARBA" id="ARBA00022448"/>
    </source>
</evidence>
<name>A0A0H3D6J9_AMYMU</name>
<dbReference type="EMBL" id="CP002000">
    <property type="protein sequence ID" value="ADJ46221.1"/>
    <property type="molecule type" value="Genomic_DNA"/>
</dbReference>
<feature type="transmembrane region" description="Helical" evidence="10">
    <location>
        <begin position="166"/>
        <end position="188"/>
    </location>
</feature>
<feature type="transmembrane region" description="Helical" evidence="10">
    <location>
        <begin position="372"/>
        <end position="396"/>
    </location>
</feature>
<evidence type="ECO:0000256" key="10">
    <source>
        <dbReference type="SAM" id="Phobius"/>
    </source>
</evidence>
<dbReference type="PRINTS" id="PR00812">
    <property type="entry name" value="BCTERIALGSPF"/>
</dbReference>
<evidence type="ECO:0000256" key="5">
    <source>
        <dbReference type="ARBA" id="ARBA00022519"/>
    </source>
</evidence>
<protein>
    <submittedName>
        <fullName evidence="12">Type IV pilus assembly protein PilC</fullName>
    </submittedName>
</protein>
<dbReference type="Proteomes" id="UP000000328">
    <property type="component" value="Chromosome"/>
</dbReference>
<comment type="subcellular location">
    <subcellularLocation>
        <location evidence="1">Cell inner membrane</location>
        <topology evidence="1">Multi-pass membrane protein</topology>
    </subcellularLocation>
    <subcellularLocation>
        <location evidence="9">Cell membrane</location>
        <topology evidence="9">Multi-pass membrane protein</topology>
    </subcellularLocation>
</comment>
<dbReference type="Gene3D" id="1.20.81.30">
    <property type="entry name" value="Type II secretion system (T2SS), domain F"/>
    <property type="match status" value="2"/>
</dbReference>
<keyword evidence="5" id="KW-0997">Cell inner membrane</keyword>
<evidence type="ECO:0000256" key="1">
    <source>
        <dbReference type="ARBA" id="ARBA00004429"/>
    </source>
</evidence>
<gene>
    <name evidence="12" type="primary">pilC</name>
    <name evidence="12" type="ordered locus">AMED_4450</name>
</gene>
<keyword evidence="7 10" id="KW-1133">Transmembrane helix</keyword>
<dbReference type="PROSITE" id="PS00874">
    <property type="entry name" value="T2SP_F"/>
    <property type="match status" value="1"/>
</dbReference>
<keyword evidence="3 9" id="KW-0813">Transport</keyword>
<evidence type="ECO:0000313" key="12">
    <source>
        <dbReference type="EMBL" id="ADJ46221.1"/>
    </source>
</evidence>
<dbReference type="FunFam" id="1.20.81.30:FF:000001">
    <property type="entry name" value="Type II secretion system protein F"/>
    <property type="match status" value="2"/>
</dbReference>